<dbReference type="InterPro" id="IPR027417">
    <property type="entry name" value="P-loop_NTPase"/>
</dbReference>
<dbReference type="AlphaFoldDB" id="A0A2M7Q8X8"/>
<reference evidence="2" key="1">
    <citation type="submission" date="2017-09" db="EMBL/GenBank/DDBJ databases">
        <title>Depth-based differentiation of microbial function through sediment-hosted aquifers and enrichment of novel symbionts in the deep terrestrial subsurface.</title>
        <authorList>
            <person name="Probst A.J."/>
            <person name="Ladd B."/>
            <person name="Jarett J.K."/>
            <person name="Geller-Mcgrath D.E."/>
            <person name="Sieber C.M.K."/>
            <person name="Emerson J.B."/>
            <person name="Anantharaman K."/>
            <person name="Thomas B.C."/>
            <person name="Malmstrom R."/>
            <person name="Stieglmeier M."/>
            <person name="Klingl A."/>
            <person name="Woyke T."/>
            <person name="Ryan C.M."/>
            <person name="Banfield J.F."/>
        </authorList>
    </citation>
    <scope>NUCLEOTIDE SEQUENCE [LARGE SCALE GENOMIC DNA]</scope>
</reference>
<evidence type="ECO:0000313" key="1">
    <source>
        <dbReference type="EMBL" id="PIY61963.1"/>
    </source>
</evidence>
<name>A0A2M7Q8X8_9BACT</name>
<gene>
    <name evidence="1" type="ORF">COY93_04440</name>
</gene>
<dbReference type="SUPFAM" id="SSF52540">
    <property type="entry name" value="P-loop containing nucleoside triphosphate hydrolases"/>
    <property type="match status" value="1"/>
</dbReference>
<dbReference type="Proteomes" id="UP000230973">
    <property type="component" value="Unassembled WGS sequence"/>
</dbReference>
<evidence type="ECO:0008006" key="3">
    <source>
        <dbReference type="Google" id="ProtNLM"/>
    </source>
</evidence>
<accession>A0A2M7Q8X8</accession>
<evidence type="ECO:0000313" key="2">
    <source>
        <dbReference type="Proteomes" id="UP000230973"/>
    </source>
</evidence>
<comment type="caution">
    <text evidence="1">The sequence shown here is derived from an EMBL/GenBank/DDBJ whole genome shotgun (WGS) entry which is preliminary data.</text>
</comment>
<protein>
    <recommendedName>
        <fullName evidence="3">Phosphoribulokinase/uridine kinase domain-containing protein</fullName>
    </recommendedName>
</protein>
<sequence>MREKLAVNKIDGRGKIIPGGDLSSIDLHVIGRDSDGRALGKKGTPLPERWMTPERITVVGGKEVNISHPARTLYYKLHQGRNYDFTDLDRLVETGALSEQDLFEVKQVLAEERQADYSMIDRALAPIADRLAEASDAGEVFAAFANSPTFIEHMTPEKEETLRKIAERLAMAEDRTPAGLTKEMIAFAGLDRQHDQRQMCIERLIGKLNENKKMVQARKEIGEVGGEKKTLRIEGFTAGLENLTASVLNRLQDREHVLLAISGKSGSGKSELARQLRDQLGEQGVKATVVSSDDFYDSEDPRRPQDKHLDHERLHGLFRDLQAGKASGKYEPSSVIIIEGLQTIDDKVVGQTPDMRAHVETDFSQRMGRRLVRDERIGYRNAGVSLDMLAKVAVSNPELIRKFETDVDTDHCDFVIENDHKEPHEPEIFIQNNELVFVIDGQMKESRRLSQDEKMAILALGFDER</sequence>
<proteinExistence type="predicted"/>
<dbReference type="Gene3D" id="3.40.50.300">
    <property type="entry name" value="P-loop containing nucleotide triphosphate hydrolases"/>
    <property type="match status" value="1"/>
</dbReference>
<dbReference type="EMBL" id="PFLC01000058">
    <property type="protein sequence ID" value="PIY61963.1"/>
    <property type="molecule type" value="Genomic_DNA"/>
</dbReference>
<dbReference type="Gene3D" id="3.30.460.40">
    <property type="match status" value="1"/>
</dbReference>
<organism evidence="1 2">
    <name type="scientific">Candidatus Uhrbacteria bacterium CG_4_10_14_0_8_um_filter_58_22</name>
    <dbReference type="NCBI Taxonomy" id="1975029"/>
    <lineage>
        <taxon>Bacteria</taxon>
        <taxon>Candidatus Uhriibacteriota</taxon>
    </lineage>
</organism>
<dbReference type="PANTHER" id="PTHR10285">
    <property type="entry name" value="URIDINE KINASE"/>
    <property type="match status" value="1"/>
</dbReference>